<evidence type="ECO:0008006" key="4">
    <source>
        <dbReference type="Google" id="ProtNLM"/>
    </source>
</evidence>
<dbReference type="Proteomes" id="UP000038009">
    <property type="component" value="Unassembled WGS sequence"/>
</dbReference>
<keyword evidence="1" id="KW-0812">Transmembrane</keyword>
<sequence>MAVLMRTSRDSVCPLCSPPFPPFLYLLVASPPSISCSRHSLSTIPNTHRSRKEYRGGSYFFCVLDYLPLRSVIFAEVKEKLRCHKHANDRIKLKSKEMQSALCIIVSLFRVDACILPLIVFLLRQAQSHFFLLPRASLSLSLYIYISIYLYAYACLFIYSVNLLPFCVVLSRVSQQ</sequence>
<evidence type="ECO:0000256" key="1">
    <source>
        <dbReference type="SAM" id="Phobius"/>
    </source>
</evidence>
<feature type="transmembrane region" description="Helical" evidence="1">
    <location>
        <begin position="143"/>
        <end position="170"/>
    </location>
</feature>
<name>A0A0N0P763_LEPSE</name>
<feature type="transmembrane region" description="Helical" evidence="1">
    <location>
        <begin position="100"/>
        <end position="123"/>
    </location>
</feature>
<keyword evidence="1" id="KW-0472">Membrane</keyword>
<dbReference type="VEuPathDB" id="TriTrypDB:Lsey_0050_0070"/>
<comment type="caution">
    <text evidence="2">The sequence shown here is derived from an EMBL/GenBank/DDBJ whole genome shotgun (WGS) entry which is preliminary data.</text>
</comment>
<dbReference type="AlphaFoldDB" id="A0A0N0P763"/>
<proteinExistence type="predicted"/>
<gene>
    <name evidence="2" type="ORF">ABL78_2449</name>
</gene>
<accession>A0A0N0P763</accession>
<dbReference type="EMBL" id="LJSK01000050">
    <property type="protein sequence ID" value="KPI88436.1"/>
    <property type="molecule type" value="Genomic_DNA"/>
</dbReference>
<protein>
    <recommendedName>
        <fullName evidence="4">Transmembrane protein</fullName>
    </recommendedName>
</protein>
<keyword evidence="3" id="KW-1185">Reference proteome</keyword>
<evidence type="ECO:0000313" key="2">
    <source>
        <dbReference type="EMBL" id="KPI88436.1"/>
    </source>
</evidence>
<keyword evidence="1" id="KW-1133">Transmembrane helix</keyword>
<organism evidence="2 3">
    <name type="scientific">Leptomonas seymouri</name>
    <dbReference type="NCBI Taxonomy" id="5684"/>
    <lineage>
        <taxon>Eukaryota</taxon>
        <taxon>Discoba</taxon>
        <taxon>Euglenozoa</taxon>
        <taxon>Kinetoplastea</taxon>
        <taxon>Metakinetoplastina</taxon>
        <taxon>Trypanosomatida</taxon>
        <taxon>Trypanosomatidae</taxon>
        <taxon>Leishmaniinae</taxon>
        <taxon>Leptomonas</taxon>
    </lineage>
</organism>
<reference evidence="2 3" key="1">
    <citation type="journal article" date="2015" name="PLoS Pathog.">
        <title>Leptomonas seymouri: Adaptations to the Dixenous Life Cycle Analyzed by Genome Sequencing, Transcriptome Profiling and Co-infection with Leishmania donovani.</title>
        <authorList>
            <person name="Kraeva N."/>
            <person name="Butenko A."/>
            <person name="Hlavacova J."/>
            <person name="Kostygov A."/>
            <person name="Myskova J."/>
            <person name="Grybchuk D."/>
            <person name="Lestinova T."/>
            <person name="Votypka J."/>
            <person name="Volf P."/>
            <person name="Opperdoes F."/>
            <person name="Flegontov P."/>
            <person name="Lukes J."/>
            <person name="Yurchenko V."/>
        </authorList>
    </citation>
    <scope>NUCLEOTIDE SEQUENCE [LARGE SCALE GENOMIC DNA]</scope>
    <source>
        <strain evidence="2 3">ATCC 30220</strain>
    </source>
</reference>
<evidence type="ECO:0000313" key="3">
    <source>
        <dbReference type="Proteomes" id="UP000038009"/>
    </source>
</evidence>